<dbReference type="VEuPathDB" id="PlasmoDB:PocGH01_00213500"/>
<gene>
    <name evidence="2" type="primary">PowCR01_000006900</name>
    <name evidence="2" type="ORF">POWCR01_000006900</name>
</gene>
<dbReference type="OrthoDB" id="10286375at2759"/>
<keyword evidence="1" id="KW-0812">Transmembrane</keyword>
<dbReference type="Proteomes" id="UP000243200">
    <property type="component" value="Unassembled WGS sequence"/>
</dbReference>
<dbReference type="VEuPathDB" id="PlasmoDB:POWCR01_000006900"/>
<dbReference type="Pfam" id="PF05795">
    <property type="entry name" value="Plasmodium_Vir"/>
    <property type="match status" value="1"/>
</dbReference>
<proteinExistence type="predicted"/>
<dbReference type="AlphaFoldDB" id="A0A1C3KGM5"/>
<dbReference type="EMBL" id="FLRJ01000173">
    <property type="protein sequence ID" value="SBT72878.1"/>
    <property type="molecule type" value="Genomic_DNA"/>
</dbReference>
<keyword evidence="1" id="KW-0472">Membrane</keyword>
<keyword evidence="1" id="KW-1133">Transmembrane helix</keyword>
<accession>A0A1C3KGM5</accession>
<sequence>MYSFVNTQDICSEVLPSVVYENELKTGVHYSDIVRYIEENISKNVEEGIQEFKGYLDDYLKRNVSKWDSKTTDKRCRDIKHIVEVIIQKIYRTTFGATKNLELKNSIINVTNQSLNIYPNIYCKITSTNDINAPIALRKMLDDYCENTYFIKENKEKILQCHNYENIIRKIDIDKSGVNTFFNIPDTRKNDIFNISETCNLYKFEGMFQSSNFVPPTKIPEVPKVIMDEKPCPNDENQAKPLCECPPEVKCQSTGNECPRWHIFTGVSISLTAILLFFSFLYKYTPMKSWLGNRLGNKNKITNNFHDEDTNELLSYTSEYNQTISPNIEYNMPYYSA</sequence>
<evidence type="ECO:0000256" key="1">
    <source>
        <dbReference type="SAM" id="Phobius"/>
    </source>
</evidence>
<feature type="transmembrane region" description="Helical" evidence="1">
    <location>
        <begin position="261"/>
        <end position="282"/>
    </location>
</feature>
<reference evidence="2 3" key="1">
    <citation type="submission" date="2016-06" db="EMBL/GenBank/DDBJ databases">
        <authorList>
            <consortium name="Pathogen Informatics"/>
        </authorList>
    </citation>
    <scope>NUCLEOTIDE SEQUENCE [LARGE SCALE GENOMIC DNA]</scope>
</reference>
<protein>
    <submittedName>
        <fullName evidence="2">PIR protein</fullName>
    </submittedName>
</protein>
<organism evidence="2 3">
    <name type="scientific">Plasmodium ovale</name>
    <name type="common">malaria parasite P. ovale</name>
    <dbReference type="NCBI Taxonomy" id="36330"/>
    <lineage>
        <taxon>Eukaryota</taxon>
        <taxon>Sar</taxon>
        <taxon>Alveolata</taxon>
        <taxon>Apicomplexa</taxon>
        <taxon>Aconoidasida</taxon>
        <taxon>Haemosporida</taxon>
        <taxon>Plasmodiidae</taxon>
        <taxon>Plasmodium</taxon>
        <taxon>Plasmodium (Plasmodium)</taxon>
    </lineage>
</organism>
<dbReference type="InterPro" id="IPR008780">
    <property type="entry name" value="Plasmodium_Vir"/>
</dbReference>
<evidence type="ECO:0000313" key="2">
    <source>
        <dbReference type="EMBL" id="SBT72878.1"/>
    </source>
</evidence>
<name>A0A1C3KGM5_PLAOA</name>
<evidence type="ECO:0000313" key="3">
    <source>
        <dbReference type="Proteomes" id="UP000243200"/>
    </source>
</evidence>